<keyword evidence="3" id="KW-1185">Reference proteome</keyword>
<keyword evidence="1" id="KW-0732">Signal</keyword>
<dbReference type="AlphaFoldDB" id="A0A1A9WF01"/>
<sequence>MHRFRNESISGGTNAVLSWFLLFLSCTRLNATATITTKRKKKQNNNNDSLVNHMTVTRDKNHVTDKLLNRDGMRRKEYYQQTLTSIKFKLCFSFINIQSKN</sequence>
<reference evidence="3" key="1">
    <citation type="submission" date="2014-03" db="EMBL/GenBank/DDBJ databases">
        <authorList>
            <person name="Aksoy S."/>
            <person name="Warren W."/>
            <person name="Wilson R.K."/>
        </authorList>
    </citation>
    <scope>NUCLEOTIDE SEQUENCE [LARGE SCALE GENOMIC DNA]</scope>
    <source>
        <strain evidence="3">IAEA</strain>
    </source>
</reference>
<dbReference type="EnsemblMetazoa" id="GBRI017201-RA">
    <property type="protein sequence ID" value="GBRI017201-PA"/>
    <property type="gene ID" value="GBRI017201"/>
</dbReference>
<evidence type="ECO:0000256" key="1">
    <source>
        <dbReference type="SAM" id="SignalP"/>
    </source>
</evidence>
<evidence type="ECO:0000313" key="3">
    <source>
        <dbReference type="Proteomes" id="UP000091820"/>
    </source>
</evidence>
<reference evidence="2" key="2">
    <citation type="submission" date="2020-05" db="UniProtKB">
        <authorList>
            <consortium name="EnsemblMetazoa"/>
        </authorList>
    </citation>
    <scope>IDENTIFICATION</scope>
    <source>
        <strain evidence="2">IAEA</strain>
    </source>
</reference>
<feature type="chain" id="PRO_5008400291" description="Secreted protein" evidence="1">
    <location>
        <begin position="32"/>
        <end position="101"/>
    </location>
</feature>
<protein>
    <recommendedName>
        <fullName evidence="4">Secreted protein</fullName>
    </recommendedName>
</protein>
<dbReference type="VEuPathDB" id="VectorBase:GBRI017201"/>
<name>A0A1A9WF01_9MUSC</name>
<dbReference type="Proteomes" id="UP000091820">
    <property type="component" value="Unassembled WGS sequence"/>
</dbReference>
<dbReference type="PROSITE" id="PS51257">
    <property type="entry name" value="PROKAR_LIPOPROTEIN"/>
    <property type="match status" value="1"/>
</dbReference>
<evidence type="ECO:0000313" key="2">
    <source>
        <dbReference type="EnsemblMetazoa" id="GBRI017201-PA"/>
    </source>
</evidence>
<organism evidence="2 3">
    <name type="scientific">Glossina brevipalpis</name>
    <dbReference type="NCBI Taxonomy" id="37001"/>
    <lineage>
        <taxon>Eukaryota</taxon>
        <taxon>Metazoa</taxon>
        <taxon>Ecdysozoa</taxon>
        <taxon>Arthropoda</taxon>
        <taxon>Hexapoda</taxon>
        <taxon>Insecta</taxon>
        <taxon>Pterygota</taxon>
        <taxon>Neoptera</taxon>
        <taxon>Endopterygota</taxon>
        <taxon>Diptera</taxon>
        <taxon>Brachycera</taxon>
        <taxon>Muscomorpha</taxon>
        <taxon>Hippoboscoidea</taxon>
        <taxon>Glossinidae</taxon>
        <taxon>Glossina</taxon>
    </lineage>
</organism>
<evidence type="ECO:0008006" key="4">
    <source>
        <dbReference type="Google" id="ProtNLM"/>
    </source>
</evidence>
<accession>A0A1A9WF01</accession>
<proteinExistence type="predicted"/>
<feature type="signal peptide" evidence="1">
    <location>
        <begin position="1"/>
        <end position="31"/>
    </location>
</feature>